<proteinExistence type="predicted"/>
<feature type="region of interest" description="Disordered" evidence="1">
    <location>
        <begin position="1"/>
        <end position="25"/>
    </location>
</feature>
<dbReference type="Gene3D" id="3.40.50.410">
    <property type="entry name" value="von Willebrand factor, type A domain"/>
    <property type="match status" value="1"/>
</dbReference>
<feature type="compositionally biased region" description="Polar residues" evidence="1">
    <location>
        <begin position="69"/>
        <end position="78"/>
    </location>
</feature>
<dbReference type="InterPro" id="IPR022156">
    <property type="entry name" value="Uncharacterised_YfbK_N"/>
</dbReference>
<dbReference type="InterPro" id="IPR036465">
    <property type="entry name" value="vWFA_dom_sf"/>
</dbReference>
<dbReference type="CDD" id="cd01465">
    <property type="entry name" value="vWA_subgroup"/>
    <property type="match status" value="1"/>
</dbReference>
<dbReference type="Pfam" id="PF12450">
    <property type="entry name" value="vWF_A"/>
    <property type="match status" value="1"/>
</dbReference>
<dbReference type="InterPro" id="IPR051266">
    <property type="entry name" value="CLCR"/>
</dbReference>
<evidence type="ECO:0000259" key="2">
    <source>
        <dbReference type="PROSITE" id="PS50234"/>
    </source>
</evidence>
<feature type="domain" description="VWFA" evidence="2">
    <location>
        <begin position="186"/>
        <end position="365"/>
    </location>
</feature>
<evidence type="ECO:0000256" key="1">
    <source>
        <dbReference type="SAM" id="MobiDB-lite"/>
    </source>
</evidence>
<dbReference type="Proteomes" id="UP000181942">
    <property type="component" value="Unassembled WGS sequence"/>
</dbReference>
<dbReference type="EMBL" id="FONR01000008">
    <property type="protein sequence ID" value="SFF56464.1"/>
    <property type="molecule type" value="Genomic_DNA"/>
</dbReference>
<gene>
    <name evidence="3" type="ORF">SAMN02787118_108357</name>
</gene>
<feature type="compositionally biased region" description="Low complexity" evidence="1">
    <location>
        <begin position="46"/>
        <end position="57"/>
    </location>
</feature>
<organism evidence="3 4">
    <name type="scientific">Streptomyces mirabilis</name>
    <dbReference type="NCBI Taxonomy" id="68239"/>
    <lineage>
        <taxon>Bacteria</taxon>
        <taxon>Bacillati</taxon>
        <taxon>Actinomycetota</taxon>
        <taxon>Actinomycetes</taxon>
        <taxon>Kitasatosporales</taxon>
        <taxon>Streptomycetaceae</taxon>
        <taxon>Streptomyces</taxon>
    </lineage>
</organism>
<sequence>MTLTGNDEHTGRPRRQPRIGRPRRPVATLIGLTLVGGLLLTGCGASDSNGSSTDGSNKSGGRGFPQPAPNRTSGTSQGEQKDTPTGDANREFAPSPDYLSTFALDVDTASYGYARRALADGRLPEASTVRPEEFVNSFRQDYRRPDGNGFSVTVDGARTREKDWSLVRVGLATRDAAQSGKRPPAALTFVIDISGSMGEPGRLDLAQEALGVMTDRLRDDDSVAVVTFSDDARTVLPMTRLGHHRDRIHDVIRGLEPTESTNLGAGVRTGYATAVKGLREGATNRVVLISDALANTGETDADAILENISTARREHGITLFGVGVGSEYGDALMERLADKGDGHTTYVSNPEDARKVFCEQLPQNIDLTARDAKAQVAFDPETVEQFRLIGYDDRQVADEDFRNDRVDGGEVGPGHTVTALYAVRTRPGASGHLATASVRWLDPDTRAPHEESGQLETGSLDEDLWTSSTRLQVDAVAAYFADDLRTGDDKADPLPGVLPLGELADRAHRVASAAEDKAVDDLADAVERASGLMG</sequence>
<dbReference type="Pfam" id="PF12034">
    <property type="entry name" value="YfbK_C"/>
    <property type="match status" value="1"/>
</dbReference>
<dbReference type="PANTHER" id="PTHR10579:SF43">
    <property type="entry name" value="ZINC FINGER (C3HC4-TYPE RING FINGER) FAMILY PROTEIN"/>
    <property type="match status" value="1"/>
</dbReference>
<reference evidence="3 4" key="1">
    <citation type="submission" date="2016-10" db="EMBL/GenBank/DDBJ databases">
        <authorList>
            <person name="de Groot N.N."/>
        </authorList>
    </citation>
    <scope>NUCLEOTIDE SEQUENCE [LARGE SCALE GENOMIC DNA]</scope>
    <source>
        <strain evidence="3 4">OK461</strain>
    </source>
</reference>
<dbReference type="RefSeq" id="WP_079174153.1">
    <property type="nucleotide sequence ID" value="NZ_FONR01000008.1"/>
</dbReference>
<name>A0A1I2JPF2_9ACTN</name>
<dbReference type="OrthoDB" id="9805121at2"/>
<feature type="compositionally biased region" description="Basic and acidic residues" evidence="1">
    <location>
        <begin position="79"/>
        <end position="90"/>
    </location>
</feature>
<dbReference type="PROSITE" id="PS50234">
    <property type="entry name" value="VWFA"/>
    <property type="match status" value="1"/>
</dbReference>
<evidence type="ECO:0000313" key="3">
    <source>
        <dbReference type="EMBL" id="SFF56464.1"/>
    </source>
</evidence>
<dbReference type="SUPFAM" id="SSF53300">
    <property type="entry name" value="vWA-like"/>
    <property type="match status" value="1"/>
</dbReference>
<feature type="compositionally biased region" description="Basic and acidic residues" evidence="1">
    <location>
        <begin position="1"/>
        <end position="11"/>
    </location>
</feature>
<feature type="compositionally biased region" description="Basic residues" evidence="1">
    <location>
        <begin position="12"/>
        <end position="24"/>
    </location>
</feature>
<dbReference type="InterPro" id="IPR002035">
    <property type="entry name" value="VWF_A"/>
</dbReference>
<dbReference type="Pfam" id="PF00092">
    <property type="entry name" value="VWA"/>
    <property type="match status" value="1"/>
</dbReference>
<dbReference type="InterPro" id="IPR021908">
    <property type="entry name" value="YfbK_C"/>
</dbReference>
<feature type="region of interest" description="Disordered" evidence="1">
    <location>
        <begin position="46"/>
        <end position="94"/>
    </location>
</feature>
<dbReference type="AlphaFoldDB" id="A0A1I2JPF2"/>
<protein>
    <submittedName>
        <fullName evidence="3">Ca-activated chloride channel family protein</fullName>
    </submittedName>
</protein>
<evidence type="ECO:0000313" key="4">
    <source>
        <dbReference type="Proteomes" id="UP000181942"/>
    </source>
</evidence>
<accession>A0A1I2JPF2</accession>
<dbReference type="SMART" id="SM00327">
    <property type="entry name" value="VWA"/>
    <property type="match status" value="1"/>
</dbReference>
<dbReference type="PANTHER" id="PTHR10579">
    <property type="entry name" value="CALCIUM-ACTIVATED CHLORIDE CHANNEL REGULATOR"/>
    <property type="match status" value="1"/>
</dbReference>